<dbReference type="InterPro" id="IPR003961">
    <property type="entry name" value="FN3_dom"/>
</dbReference>
<accession>A0A2M8KLY2</accession>
<dbReference type="EMBL" id="PFEB01000024">
    <property type="protein sequence ID" value="PJE60936.1"/>
    <property type="molecule type" value="Genomic_DNA"/>
</dbReference>
<reference evidence="4" key="1">
    <citation type="submission" date="2017-09" db="EMBL/GenBank/DDBJ databases">
        <title>Depth-based differentiation of microbial function through sediment-hosted aquifers and enrichment of novel symbionts in the deep terrestrial subsurface.</title>
        <authorList>
            <person name="Probst A.J."/>
            <person name="Ladd B."/>
            <person name="Jarett J.K."/>
            <person name="Geller-Mcgrath D.E."/>
            <person name="Sieber C.M.K."/>
            <person name="Emerson J.B."/>
            <person name="Anantharaman K."/>
            <person name="Thomas B.C."/>
            <person name="Malmstrom R."/>
            <person name="Stieglmeier M."/>
            <person name="Klingl A."/>
            <person name="Woyke T."/>
            <person name="Ryan C.M."/>
            <person name="Banfield J.F."/>
        </authorList>
    </citation>
    <scope>NUCLEOTIDE SEQUENCE [LARGE SCALE GENOMIC DNA]</scope>
</reference>
<keyword evidence="1" id="KW-0472">Membrane</keyword>
<proteinExistence type="predicted"/>
<dbReference type="PROSITE" id="PS50853">
    <property type="entry name" value="FN3"/>
    <property type="match status" value="1"/>
</dbReference>
<feature type="non-terminal residue" evidence="3">
    <location>
        <position position="204"/>
    </location>
</feature>
<keyword evidence="1" id="KW-0812">Transmembrane</keyword>
<organism evidence="3 4">
    <name type="scientific">Candidatus Roizmanbacteria bacterium CG10_big_fil_rev_8_21_14_0_10_36_26</name>
    <dbReference type="NCBI Taxonomy" id="1974851"/>
    <lineage>
        <taxon>Bacteria</taxon>
        <taxon>Candidatus Roizmaniibacteriota</taxon>
    </lineage>
</organism>
<sequence>MNPTIKKILAIVIGIVLFIVLVYFGFKIFGTRAADYEPRDVVVSNIEKNSVKISWATGVDTQGVVEYGTTPTALNFFAPEAQKGRSHSLDLTLLSPSSTYYFQVRIGDQKYDNGGVPWTFTTKGAEKSMTVPTLSPTSSASTQPTPIQKLQIDTGAGCTETDCDKIKEKLGKGCSTQDYFKCLMKTTPTPSSSAEATPTPTTGA</sequence>
<dbReference type="CDD" id="cd00063">
    <property type="entry name" value="FN3"/>
    <property type="match status" value="1"/>
</dbReference>
<evidence type="ECO:0000259" key="2">
    <source>
        <dbReference type="PROSITE" id="PS50853"/>
    </source>
</evidence>
<keyword evidence="1" id="KW-1133">Transmembrane helix</keyword>
<evidence type="ECO:0000313" key="3">
    <source>
        <dbReference type="EMBL" id="PJE60936.1"/>
    </source>
</evidence>
<feature type="domain" description="Fibronectin type-III" evidence="2">
    <location>
        <begin position="37"/>
        <end position="133"/>
    </location>
</feature>
<gene>
    <name evidence="3" type="ORF">COU86_01720</name>
</gene>
<evidence type="ECO:0000256" key="1">
    <source>
        <dbReference type="SAM" id="Phobius"/>
    </source>
</evidence>
<dbReference type="Proteomes" id="UP000231434">
    <property type="component" value="Unassembled WGS sequence"/>
</dbReference>
<name>A0A2M8KLY2_9BACT</name>
<evidence type="ECO:0000313" key="4">
    <source>
        <dbReference type="Proteomes" id="UP000231434"/>
    </source>
</evidence>
<dbReference type="InterPro" id="IPR015914">
    <property type="entry name" value="PAPs_N"/>
</dbReference>
<comment type="caution">
    <text evidence="3">The sequence shown here is derived from an EMBL/GenBank/DDBJ whole genome shotgun (WGS) entry which is preliminary data.</text>
</comment>
<dbReference type="InterPro" id="IPR013783">
    <property type="entry name" value="Ig-like_fold"/>
</dbReference>
<dbReference type="GO" id="GO:0003993">
    <property type="term" value="F:acid phosphatase activity"/>
    <property type="evidence" value="ECO:0007669"/>
    <property type="project" value="InterPro"/>
</dbReference>
<dbReference type="AlphaFoldDB" id="A0A2M8KLY2"/>
<feature type="transmembrane region" description="Helical" evidence="1">
    <location>
        <begin position="7"/>
        <end position="26"/>
    </location>
</feature>
<dbReference type="Pfam" id="PF16656">
    <property type="entry name" value="Pur_ac_phosph_N"/>
    <property type="match status" value="1"/>
</dbReference>
<dbReference type="Gene3D" id="2.60.40.10">
    <property type="entry name" value="Immunoglobulins"/>
    <property type="match status" value="1"/>
</dbReference>
<dbReference type="SUPFAM" id="SSF49363">
    <property type="entry name" value="Purple acid phosphatase, N-terminal domain"/>
    <property type="match status" value="1"/>
</dbReference>
<dbReference type="GO" id="GO:0046872">
    <property type="term" value="F:metal ion binding"/>
    <property type="evidence" value="ECO:0007669"/>
    <property type="project" value="InterPro"/>
</dbReference>
<dbReference type="InterPro" id="IPR008963">
    <property type="entry name" value="Purple_acid_Pase-like_N"/>
</dbReference>
<protein>
    <recommendedName>
        <fullName evidence="2">Fibronectin type-III domain-containing protein</fullName>
    </recommendedName>
</protein>